<dbReference type="SUPFAM" id="SSF46785">
    <property type="entry name" value="Winged helix' DNA-binding domain"/>
    <property type="match status" value="1"/>
</dbReference>
<keyword evidence="3" id="KW-0804">Transcription</keyword>
<dbReference type="Pfam" id="PF12802">
    <property type="entry name" value="MarR_2"/>
    <property type="match status" value="1"/>
</dbReference>
<dbReference type="PROSITE" id="PS50995">
    <property type="entry name" value="HTH_MARR_2"/>
    <property type="match status" value="1"/>
</dbReference>
<proteinExistence type="predicted"/>
<keyword evidence="6" id="KW-1185">Reference proteome</keyword>
<dbReference type="InterPro" id="IPR000835">
    <property type="entry name" value="HTH_MarR-typ"/>
</dbReference>
<evidence type="ECO:0000256" key="2">
    <source>
        <dbReference type="ARBA" id="ARBA00023125"/>
    </source>
</evidence>
<feature type="domain" description="HTH marR-type" evidence="4">
    <location>
        <begin position="29"/>
        <end position="164"/>
    </location>
</feature>
<dbReference type="Proteomes" id="UP000276888">
    <property type="component" value="Chromosome"/>
</dbReference>
<keyword evidence="1" id="KW-0805">Transcription regulation</keyword>
<dbReference type="InterPro" id="IPR023187">
    <property type="entry name" value="Tscrpt_reg_MarR-type_CS"/>
</dbReference>
<organism evidence="5 6">
    <name type="scientific">Microbacterium lemovicicum</name>
    <dbReference type="NCBI Taxonomy" id="1072463"/>
    <lineage>
        <taxon>Bacteria</taxon>
        <taxon>Bacillati</taxon>
        <taxon>Actinomycetota</taxon>
        <taxon>Actinomycetes</taxon>
        <taxon>Micrococcales</taxon>
        <taxon>Microbacteriaceae</taxon>
        <taxon>Microbacterium</taxon>
    </lineage>
</organism>
<dbReference type="Gene3D" id="1.10.10.10">
    <property type="entry name" value="Winged helix-like DNA-binding domain superfamily/Winged helix DNA-binding domain"/>
    <property type="match status" value="1"/>
</dbReference>
<gene>
    <name evidence="5" type="primary">marR</name>
    <name evidence="5" type="ORF">CVS47_01891</name>
</gene>
<dbReference type="GO" id="GO:0006950">
    <property type="term" value="P:response to stress"/>
    <property type="evidence" value="ECO:0007669"/>
    <property type="project" value="TreeGrafter"/>
</dbReference>
<dbReference type="InterPro" id="IPR036390">
    <property type="entry name" value="WH_DNA-bd_sf"/>
</dbReference>
<name>A0A3S9WB23_9MICO</name>
<sequence>MAAHADRDDEVDLLIDAWSRRLPEADLSPLDVMSRLRRVSLRLARLRSDAFRAAGLAAWEFDVLAALGRAEPVHELNPAQLIERTMISSGAMTNRLGHLAERGLIERAPNPQDGRSVLVRLTPAGAERVDAAMTELVRREELELQPLRRQDRDELVRLLRLLGEGSRGL</sequence>
<evidence type="ECO:0000313" key="6">
    <source>
        <dbReference type="Proteomes" id="UP000276888"/>
    </source>
</evidence>
<dbReference type="RefSeq" id="WP_241240095.1">
    <property type="nucleotide sequence ID" value="NZ_CP031423.1"/>
</dbReference>
<protein>
    <submittedName>
        <fullName evidence="5">Multiple antibiotic resistance protein MarR</fullName>
    </submittedName>
</protein>
<dbReference type="PROSITE" id="PS01117">
    <property type="entry name" value="HTH_MARR_1"/>
    <property type="match status" value="1"/>
</dbReference>
<evidence type="ECO:0000313" key="5">
    <source>
        <dbReference type="EMBL" id="AZS37257.1"/>
    </source>
</evidence>
<dbReference type="InterPro" id="IPR036388">
    <property type="entry name" value="WH-like_DNA-bd_sf"/>
</dbReference>
<evidence type="ECO:0000256" key="3">
    <source>
        <dbReference type="ARBA" id="ARBA00023163"/>
    </source>
</evidence>
<accession>A0A3S9WB23</accession>
<dbReference type="AlphaFoldDB" id="A0A3S9WB23"/>
<keyword evidence="2" id="KW-0238">DNA-binding</keyword>
<dbReference type="EMBL" id="CP031423">
    <property type="protein sequence ID" value="AZS37257.1"/>
    <property type="molecule type" value="Genomic_DNA"/>
</dbReference>
<evidence type="ECO:0000259" key="4">
    <source>
        <dbReference type="PROSITE" id="PS50995"/>
    </source>
</evidence>
<dbReference type="InterPro" id="IPR039422">
    <property type="entry name" value="MarR/SlyA-like"/>
</dbReference>
<dbReference type="PANTHER" id="PTHR33164">
    <property type="entry name" value="TRANSCRIPTIONAL REGULATOR, MARR FAMILY"/>
    <property type="match status" value="1"/>
</dbReference>
<dbReference type="PANTHER" id="PTHR33164:SF104">
    <property type="entry name" value="TRANSCRIPTIONAL REGULATORY PROTEIN"/>
    <property type="match status" value="1"/>
</dbReference>
<dbReference type="GO" id="GO:0003700">
    <property type="term" value="F:DNA-binding transcription factor activity"/>
    <property type="evidence" value="ECO:0007669"/>
    <property type="project" value="InterPro"/>
</dbReference>
<dbReference type="GO" id="GO:0003677">
    <property type="term" value="F:DNA binding"/>
    <property type="evidence" value="ECO:0007669"/>
    <property type="project" value="UniProtKB-KW"/>
</dbReference>
<evidence type="ECO:0000256" key="1">
    <source>
        <dbReference type="ARBA" id="ARBA00023015"/>
    </source>
</evidence>
<dbReference type="KEGG" id="mlv:CVS47_01891"/>
<dbReference type="SMART" id="SM00347">
    <property type="entry name" value="HTH_MARR"/>
    <property type="match status" value="1"/>
</dbReference>
<reference evidence="5 6" key="1">
    <citation type="submission" date="2018-08" db="EMBL/GenBank/DDBJ databases">
        <title>Microbacterium lemovicicum sp. nov., a bacterium isolated from a natural uranium-rich soil.</title>
        <authorList>
            <person name="ORTET P."/>
        </authorList>
    </citation>
    <scope>NUCLEOTIDE SEQUENCE [LARGE SCALE GENOMIC DNA]</scope>
    <source>
        <strain evidence="5 6">Viu22</strain>
    </source>
</reference>